<proteinExistence type="predicted"/>
<dbReference type="AlphaFoldDB" id="A0AAU6WU46"/>
<dbReference type="Pfam" id="PF08241">
    <property type="entry name" value="Methyltransf_11"/>
    <property type="match status" value="1"/>
</dbReference>
<dbReference type="GO" id="GO:0003838">
    <property type="term" value="F:sterol 24-C-methyltransferase activity"/>
    <property type="evidence" value="ECO:0007669"/>
    <property type="project" value="TreeGrafter"/>
</dbReference>
<evidence type="ECO:0000259" key="2">
    <source>
        <dbReference type="Pfam" id="PF08241"/>
    </source>
</evidence>
<dbReference type="InterPro" id="IPR029063">
    <property type="entry name" value="SAM-dependent_MTases_sf"/>
</dbReference>
<gene>
    <name evidence="3" type="ORF">AAFP95_10975</name>
</gene>
<protein>
    <submittedName>
        <fullName evidence="3">Class I SAM-dependent methyltransferase</fullName>
        <ecNumber evidence="3">2.1.-.-</ecNumber>
    </submittedName>
</protein>
<dbReference type="RefSeq" id="WP_345767657.1">
    <property type="nucleotide sequence ID" value="NZ_CP154834.1"/>
</dbReference>
<reference evidence="3 4" key="1">
    <citation type="submission" date="2024-04" db="EMBL/GenBank/DDBJ databases">
        <title>Genome sequencing and assembly of rice foliar adapted Chryseobacterium endophyticum OsEnb-ALM-A6.</title>
        <authorList>
            <person name="Kumar S."/>
            <person name="Javed M."/>
            <person name="Chouhan V."/>
            <person name="Charishma K."/>
            <person name="Patel A."/>
            <person name="Kumar M."/>
            <person name="Sahu K.P."/>
            <person name="Kumar A."/>
        </authorList>
    </citation>
    <scope>NUCLEOTIDE SEQUENCE [LARGE SCALE GENOMIC DNA]</scope>
    <source>
        <strain evidence="3 4">OsEnb-ALM-A6</strain>
    </source>
</reference>
<dbReference type="CDD" id="cd02440">
    <property type="entry name" value="AdoMet_MTases"/>
    <property type="match status" value="1"/>
</dbReference>
<name>A0AAU6WU46_9FLAO</name>
<dbReference type="EMBL" id="CP154834">
    <property type="protein sequence ID" value="XAO76245.1"/>
    <property type="molecule type" value="Genomic_DNA"/>
</dbReference>
<organism evidence="3 4">
    <name type="scientific">Chryseobacterium endophyticum</name>
    <dbReference type="NCBI Taxonomy" id="1854762"/>
    <lineage>
        <taxon>Bacteria</taxon>
        <taxon>Pseudomonadati</taxon>
        <taxon>Bacteroidota</taxon>
        <taxon>Flavobacteriia</taxon>
        <taxon>Flavobacteriales</taxon>
        <taxon>Weeksellaceae</taxon>
        <taxon>Chryseobacterium group</taxon>
        <taxon>Chryseobacterium</taxon>
    </lineage>
</organism>
<dbReference type="GO" id="GO:0016126">
    <property type="term" value="P:sterol biosynthetic process"/>
    <property type="evidence" value="ECO:0007669"/>
    <property type="project" value="TreeGrafter"/>
</dbReference>
<dbReference type="PANTHER" id="PTHR44068:SF1">
    <property type="entry name" value="HYPOTHETICAL LOC100005854"/>
    <property type="match status" value="1"/>
</dbReference>
<keyword evidence="3" id="KW-0489">Methyltransferase</keyword>
<dbReference type="PANTHER" id="PTHR44068">
    <property type="entry name" value="ZGC:194242"/>
    <property type="match status" value="1"/>
</dbReference>
<accession>A0AAU6WU46</accession>
<keyword evidence="1 3" id="KW-0808">Transferase</keyword>
<sequence>MMDKDKLKILAQHLAHPEGEKGIEIGEMMNATNIGMTLESIQALLIEDHEHILEIGHGNAGHVKSILNRAQDVQYTGIDISETMHREALKLNGAFRDQADFMLYDGEKLPFEDKTFDKIFTVNTVYFWKQPVEYLNEIYRVLKRTGTFVLTFGLRDFMETLPFTEFGFTLYNTDEMEEVVSKSYFKSMTVFEKQEEVKSKTGDETMTRHYTILTIKNKNNEHISKRPERKMGSS</sequence>
<dbReference type="Gene3D" id="3.40.50.150">
    <property type="entry name" value="Vaccinia Virus protein VP39"/>
    <property type="match status" value="1"/>
</dbReference>
<dbReference type="Proteomes" id="UP001463665">
    <property type="component" value="Chromosome"/>
</dbReference>
<dbReference type="InterPro" id="IPR013216">
    <property type="entry name" value="Methyltransf_11"/>
</dbReference>
<dbReference type="EC" id="2.1.-.-" evidence="3"/>
<dbReference type="InterPro" id="IPR050447">
    <property type="entry name" value="Erg6_SMT_methyltransf"/>
</dbReference>
<evidence type="ECO:0000313" key="4">
    <source>
        <dbReference type="Proteomes" id="UP001463665"/>
    </source>
</evidence>
<dbReference type="SUPFAM" id="SSF53335">
    <property type="entry name" value="S-adenosyl-L-methionine-dependent methyltransferases"/>
    <property type="match status" value="1"/>
</dbReference>
<evidence type="ECO:0000256" key="1">
    <source>
        <dbReference type="ARBA" id="ARBA00022679"/>
    </source>
</evidence>
<evidence type="ECO:0000313" key="3">
    <source>
        <dbReference type="EMBL" id="XAO76245.1"/>
    </source>
</evidence>
<dbReference type="GO" id="GO:0032259">
    <property type="term" value="P:methylation"/>
    <property type="evidence" value="ECO:0007669"/>
    <property type="project" value="UniProtKB-KW"/>
</dbReference>
<feature type="domain" description="Methyltransferase type 11" evidence="2">
    <location>
        <begin position="53"/>
        <end position="150"/>
    </location>
</feature>
<keyword evidence="4" id="KW-1185">Reference proteome</keyword>